<sequence>MIETPCGHDPQGVSRYMNIRWRAQQISLCGRYSHMRFKEFMARRRFWITVVAGLALIGVVFSAAVVRVRADAAPPASSSTHPRGPGQLTVRAAADSPYTWNRGTTGSLQWMQPDGQAACCAEVRVYDPGTYDSQALESGERITVAGHQAYSATTDVKNLSGAADRVSKMPTVGWQDKSGEWVTVVNIDSVSARKNPGTDLLTGIAKYVEIGAPADVEVPMHFPAVPGALPLKYVNVGDGTATLGFGGDATRTPWPLQVQASAKGSPDMAPSLRGAPNTTVAGRPAYYFEKSGSMRVPAGGSGLAVEIDTCAVQVTVADRTEITRDDLEKMFEGATFDRCD</sequence>
<gene>
    <name evidence="2" type="ORF">Aco04nite_56980</name>
</gene>
<reference evidence="2" key="1">
    <citation type="submission" date="2021-03" db="EMBL/GenBank/DDBJ databases">
        <title>Whole genome shotgun sequence of Actinoplanes consettensis NBRC 14913.</title>
        <authorList>
            <person name="Komaki H."/>
            <person name="Tamura T."/>
        </authorList>
    </citation>
    <scope>NUCLEOTIDE SEQUENCE</scope>
    <source>
        <strain evidence="2">NBRC 14913</strain>
    </source>
</reference>
<dbReference type="EMBL" id="BOQP01000032">
    <property type="protein sequence ID" value="GIM77768.1"/>
    <property type="molecule type" value="Genomic_DNA"/>
</dbReference>
<keyword evidence="1" id="KW-0812">Transmembrane</keyword>
<evidence type="ECO:0000313" key="2">
    <source>
        <dbReference type="EMBL" id="GIM77768.1"/>
    </source>
</evidence>
<dbReference type="Proteomes" id="UP000680865">
    <property type="component" value="Unassembled WGS sequence"/>
</dbReference>
<proteinExistence type="predicted"/>
<protein>
    <submittedName>
        <fullName evidence="2">Uncharacterized protein</fullName>
    </submittedName>
</protein>
<evidence type="ECO:0000256" key="1">
    <source>
        <dbReference type="SAM" id="Phobius"/>
    </source>
</evidence>
<organism evidence="2 3">
    <name type="scientific">Winogradskya consettensis</name>
    <dbReference type="NCBI Taxonomy" id="113560"/>
    <lineage>
        <taxon>Bacteria</taxon>
        <taxon>Bacillati</taxon>
        <taxon>Actinomycetota</taxon>
        <taxon>Actinomycetes</taxon>
        <taxon>Micromonosporales</taxon>
        <taxon>Micromonosporaceae</taxon>
        <taxon>Winogradskya</taxon>
    </lineage>
</organism>
<comment type="caution">
    <text evidence="2">The sequence shown here is derived from an EMBL/GenBank/DDBJ whole genome shotgun (WGS) entry which is preliminary data.</text>
</comment>
<name>A0A919SVF1_9ACTN</name>
<accession>A0A919SVF1</accession>
<keyword evidence="3" id="KW-1185">Reference proteome</keyword>
<keyword evidence="1" id="KW-1133">Transmembrane helix</keyword>
<feature type="transmembrane region" description="Helical" evidence="1">
    <location>
        <begin position="46"/>
        <end position="66"/>
    </location>
</feature>
<evidence type="ECO:0000313" key="3">
    <source>
        <dbReference type="Proteomes" id="UP000680865"/>
    </source>
</evidence>
<dbReference type="AlphaFoldDB" id="A0A919SVF1"/>
<keyword evidence="1" id="KW-0472">Membrane</keyword>